<dbReference type="Proteomes" id="UP000271468">
    <property type="component" value="Unassembled WGS sequence"/>
</dbReference>
<feature type="signal peptide" evidence="1">
    <location>
        <begin position="1"/>
        <end position="20"/>
    </location>
</feature>
<evidence type="ECO:0000313" key="2">
    <source>
        <dbReference type="EMBL" id="RMN11325.1"/>
    </source>
</evidence>
<evidence type="ECO:0000256" key="1">
    <source>
        <dbReference type="SAM" id="SignalP"/>
    </source>
</evidence>
<protein>
    <recommendedName>
        <fullName evidence="4">Flagellar protein FlhE</fullName>
    </recommendedName>
</protein>
<dbReference type="InterPro" id="IPR009420">
    <property type="entry name" value="FlhE"/>
</dbReference>
<comment type="caution">
    <text evidence="2">The sequence shown here is derived from an EMBL/GenBank/DDBJ whole genome shotgun (WGS) entry which is preliminary data.</text>
</comment>
<dbReference type="Pfam" id="PF06366">
    <property type="entry name" value="FlhE"/>
    <property type="match status" value="1"/>
</dbReference>
<keyword evidence="1" id="KW-0732">Signal</keyword>
<evidence type="ECO:0008006" key="4">
    <source>
        <dbReference type="Google" id="ProtNLM"/>
    </source>
</evidence>
<name>A0A3M3JN34_9PSED</name>
<accession>A0A3M3JN34</accession>
<evidence type="ECO:0000313" key="3">
    <source>
        <dbReference type="Proteomes" id="UP000271468"/>
    </source>
</evidence>
<feature type="chain" id="PRO_5018061389" description="Flagellar protein FlhE" evidence="1">
    <location>
        <begin position="21"/>
        <end position="130"/>
    </location>
</feature>
<reference evidence="2 3" key="1">
    <citation type="submission" date="2018-08" db="EMBL/GenBank/DDBJ databases">
        <title>Recombination of ecologically and evolutionarily significant loci maintains genetic cohesion in the Pseudomonas syringae species complex.</title>
        <authorList>
            <person name="Dillon M."/>
            <person name="Thakur S."/>
            <person name="Almeida R.N.D."/>
            <person name="Weir B.S."/>
            <person name="Guttman D.S."/>
        </authorList>
    </citation>
    <scope>NUCLEOTIDE SEQUENCE [LARGE SCALE GENOMIC DNA]</scope>
    <source>
        <strain evidence="2 3">ICMP 12341</strain>
    </source>
</reference>
<sequence>MLSASRIALVLLAGLDVAMAGSYQSSAALPVIHSKGYLHTIELPVSRHVPPAAMIKNTSWSWNVAGWPQGLEVYLCQGASLCLDITRQRTGSTTFFDNRFADRKFHYAIRVGAAGRVPVAGQQGRVTINW</sequence>
<gene>
    <name evidence="2" type="ORF">ALQ65_05175</name>
</gene>
<proteinExistence type="predicted"/>
<dbReference type="EMBL" id="RBOV01000200">
    <property type="protein sequence ID" value="RMN11325.1"/>
    <property type="molecule type" value="Genomic_DNA"/>
</dbReference>
<dbReference type="AlphaFoldDB" id="A0A3M3JN34"/>
<organism evidence="2 3">
    <name type="scientific">Pseudomonas syringae pv. coriandricola</name>
    <dbReference type="NCBI Taxonomy" id="264453"/>
    <lineage>
        <taxon>Bacteria</taxon>
        <taxon>Pseudomonadati</taxon>
        <taxon>Pseudomonadota</taxon>
        <taxon>Gammaproteobacteria</taxon>
        <taxon>Pseudomonadales</taxon>
        <taxon>Pseudomonadaceae</taxon>
        <taxon>Pseudomonas</taxon>
    </lineage>
</organism>